<protein>
    <recommendedName>
        <fullName evidence="3">Alpha/beta hydrolase fold-3 domain-containing protein</fullName>
    </recommendedName>
</protein>
<dbReference type="Pfam" id="PF07859">
    <property type="entry name" value="Abhydrolase_3"/>
    <property type="match status" value="1"/>
</dbReference>
<evidence type="ECO:0000256" key="2">
    <source>
        <dbReference type="ARBA" id="ARBA00022801"/>
    </source>
</evidence>
<name>A0A0P9CVW9_9BACL</name>
<comment type="similarity">
    <text evidence="1">Belongs to the 'GDXG' lipolytic enzyme family.</text>
</comment>
<dbReference type="InterPro" id="IPR013094">
    <property type="entry name" value="AB_hydrolase_3"/>
</dbReference>
<dbReference type="STRING" id="471514.AN477_21015"/>
<comment type="caution">
    <text evidence="4">The sequence shown here is derived from an EMBL/GenBank/DDBJ whole genome shotgun (WGS) entry which is preliminary data.</text>
</comment>
<evidence type="ECO:0000313" key="4">
    <source>
        <dbReference type="EMBL" id="KPV40798.1"/>
    </source>
</evidence>
<dbReference type="AlphaFoldDB" id="A0A0P9CVW9"/>
<accession>A0A0P9CVW9</accession>
<dbReference type="Gene3D" id="3.40.50.1820">
    <property type="entry name" value="alpha/beta hydrolase"/>
    <property type="match status" value="1"/>
</dbReference>
<dbReference type="Proteomes" id="UP000050482">
    <property type="component" value="Unassembled WGS sequence"/>
</dbReference>
<evidence type="ECO:0000313" key="5">
    <source>
        <dbReference type="Proteomes" id="UP000050482"/>
    </source>
</evidence>
<evidence type="ECO:0000259" key="3">
    <source>
        <dbReference type="Pfam" id="PF07859"/>
    </source>
</evidence>
<gene>
    <name evidence="4" type="ORF">AN477_21015</name>
</gene>
<dbReference type="RefSeq" id="WP_054971151.1">
    <property type="nucleotide sequence ID" value="NZ_LJCO01000096.1"/>
</dbReference>
<evidence type="ECO:0000256" key="1">
    <source>
        <dbReference type="ARBA" id="ARBA00010515"/>
    </source>
</evidence>
<dbReference type="OrthoDB" id="9815425at2"/>
<dbReference type="InterPro" id="IPR050300">
    <property type="entry name" value="GDXG_lipolytic_enzyme"/>
</dbReference>
<sequence length="315" mass="35429">MALDDEIRTFLDQLKEQQAIPTYEMSPQAARQARLEALHATEEVIPKRSVQSVLNLTVPGEDGEVPIRVYRPSLSKPRGALVYYHGGGWVLGNLDTVDDTCRALCDQAGYVVVSVDYRLAPEHRFPAALEDSYLALQWVIEHALELDIAREKIVVGGDSAGGNIATVMALKAFEEGKNLLGQLLVYPITNYSFETASYEENASGYNLEKRGMEWFWDHYLRHPDDGRNPYASPLLAEDLSGLPQTFVLTAQYDPLRDEGIAYVKRLREAGVPLQHVHENTMIHGFFTNYWGGKRREAALHYAADCLQRWASDDES</sequence>
<feature type="domain" description="Alpha/beta hydrolase fold-3" evidence="3">
    <location>
        <begin position="81"/>
        <end position="286"/>
    </location>
</feature>
<dbReference type="PANTHER" id="PTHR48081:SF8">
    <property type="entry name" value="ALPHA_BETA HYDROLASE FOLD-3 DOMAIN-CONTAINING PROTEIN-RELATED"/>
    <property type="match status" value="1"/>
</dbReference>
<dbReference type="SUPFAM" id="SSF53474">
    <property type="entry name" value="alpha/beta-Hydrolases"/>
    <property type="match status" value="1"/>
</dbReference>
<dbReference type="FunFam" id="3.40.50.1820:FF:000089">
    <property type="entry name" value="Alpha/beta hydrolase"/>
    <property type="match status" value="1"/>
</dbReference>
<reference evidence="4 5" key="1">
    <citation type="submission" date="2015-09" db="EMBL/GenBank/DDBJ databases">
        <title>Draft genome sequence of Alicyclobacillus ferrooxydans DSM 22381.</title>
        <authorList>
            <person name="Hemp J."/>
        </authorList>
    </citation>
    <scope>NUCLEOTIDE SEQUENCE [LARGE SCALE GENOMIC DNA]</scope>
    <source>
        <strain evidence="4 5">TC-34</strain>
    </source>
</reference>
<dbReference type="InterPro" id="IPR029058">
    <property type="entry name" value="AB_hydrolase_fold"/>
</dbReference>
<keyword evidence="2" id="KW-0378">Hydrolase</keyword>
<keyword evidence="5" id="KW-1185">Reference proteome</keyword>
<organism evidence="4 5">
    <name type="scientific">Alicyclobacillus ferrooxydans</name>
    <dbReference type="NCBI Taxonomy" id="471514"/>
    <lineage>
        <taxon>Bacteria</taxon>
        <taxon>Bacillati</taxon>
        <taxon>Bacillota</taxon>
        <taxon>Bacilli</taxon>
        <taxon>Bacillales</taxon>
        <taxon>Alicyclobacillaceae</taxon>
        <taxon>Alicyclobacillus</taxon>
    </lineage>
</organism>
<dbReference type="EMBL" id="LJCO01000096">
    <property type="protein sequence ID" value="KPV40798.1"/>
    <property type="molecule type" value="Genomic_DNA"/>
</dbReference>
<dbReference type="GO" id="GO:0016787">
    <property type="term" value="F:hydrolase activity"/>
    <property type="evidence" value="ECO:0007669"/>
    <property type="project" value="UniProtKB-KW"/>
</dbReference>
<dbReference type="PATRIC" id="fig|471514.4.peg.1702"/>
<proteinExistence type="inferred from homology"/>
<dbReference type="PANTHER" id="PTHR48081">
    <property type="entry name" value="AB HYDROLASE SUPERFAMILY PROTEIN C4A8.06C"/>
    <property type="match status" value="1"/>
</dbReference>